<dbReference type="PROSITE" id="PS50112">
    <property type="entry name" value="PAS"/>
    <property type="match status" value="1"/>
</dbReference>
<dbReference type="InterPro" id="IPR058031">
    <property type="entry name" value="AAA_lid_NorR"/>
</dbReference>
<feature type="domain" description="4Fe-4S" evidence="13">
    <location>
        <begin position="385"/>
        <end position="446"/>
    </location>
</feature>
<reference evidence="14 15" key="1">
    <citation type="submission" date="2015-03" db="EMBL/GenBank/DDBJ databases">
        <authorList>
            <person name="Murphy D."/>
        </authorList>
    </citation>
    <scope>NUCLEOTIDE SEQUENCE [LARGE SCALE GENOMIC DNA]</scope>
    <source>
        <strain evidence="14 15">OL-4</strain>
    </source>
</reference>
<keyword evidence="7" id="KW-0805">Transcription regulation</keyword>
<dbReference type="Gene3D" id="3.40.50.300">
    <property type="entry name" value="P-loop containing nucleotide triphosphate hydrolases"/>
    <property type="match status" value="1"/>
</dbReference>
<dbReference type="InterPro" id="IPR025944">
    <property type="entry name" value="Sigma_54_int_dom_CS"/>
</dbReference>
<dbReference type="PANTHER" id="PTHR32071">
    <property type="entry name" value="TRANSCRIPTIONAL REGULATORY PROTEIN"/>
    <property type="match status" value="1"/>
</dbReference>
<dbReference type="InterPro" id="IPR017896">
    <property type="entry name" value="4Fe4S_Fe-S-bd"/>
</dbReference>
<dbReference type="InterPro" id="IPR009057">
    <property type="entry name" value="Homeodomain-like_sf"/>
</dbReference>
<dbReference type="InterPro" id="IPR035965">
    <property type="entry name" value="PAS-like_dom_sf"/>
</dbReference>
<keyword evidence="2" id="KW-0479">Metal-binding</keyword>
<organism evidence="14 15">
    <name type="scientific">Syntrophomonas zehnderi OL-4</name>
    <dbReference type="NCBI Taxonomy" id="690567"/>
    <lineage>
        <taxon>Bacteria</taxon>
        <taxon>Bacillati</taxon>
        <taxon>Bacillota</taxon>
        <taxon>Clostridia</taxon>
        <taxon>Eubacteriales</taxon>
        <taxon>Syntrophomonadaceae</taxon>
        <taxon>Syntrophomonas</taxon>
    </lineage>
</organism>
<evidence type="ECO:0000256" key="2">
    <source>
        <dbReference type="ARBA" id="ARBA00022723"/>
    </source>
</evidence>
<dbReference type="SUPFAM" id="SSF55785">
    <property type="entry name" value="PYP-like sensor domain (PAS domain)"/>
    <property type="match status" value="1"/>
</dbReference>
<keyword evidence="1" id="KW-0004">4Fe-4S</keyword>
<keyword evidence="3" id="KW-0547">Nucleotide-binding</keyword>
<dbReference type="SUPFAM" id="SSF52540">
    <property type="entry name" value="P-loop containing nucleoside triphosphate hydrolases"/>
    <property type="match status" value="1"/>
</dbReference>
<evidence type="ECO:0000256" key="8">
    <source>
        <dbReference type="ARBA" id="ARBA00023125"/>
    </source>
</evidence>
<dbReference type="PROSITE" id="PS00198">
    <property type="entry name" value="4FE4S_FER_1"/>
    <property type="match status" value="1"/>
</dbReference>
<dbReference type="InterPro" id="IPR002197">
    <property type="entry name" value="HTH_Fis"/>
</dbReference>
<feature type="domain" description="PAS" evidence="11">
    <location>
        <begin position="447"/>
        <end position="498"/>
    </location>
</feature>
<evidence type="ECO:0000259" key="10">
    <source>
        <dbReference type="PROSITE" id="PS50045"/>
    </source>
</evidence>
<dbReference type="EMBL" id="CGIH01000010">
    <property type="protein sequence ID" value="CFX21761.1"/>
    <property type="molecule type" value="Genomic_DNA"/>
</dbReference>
<dbReference type="GO" id="GO:0051539">
    <property type="term" value="F:4 iron, 4 sulfur cluster binding"/>
    <property type="evidence" value="ECO:0007669"/>
    <property type="project" value="UniProtKB-KW"/>
</dbReference>
<dbReference type="InterPro" id="IPR027417">
    <property type="entry name" value="P-loop_NTPase"/>
</dbReference>
<dbReference type="Pfam" id="PF13237">
    <property type="entry name" value="Fer4_10"/>
    <property type="match status" value="1"/>
</dbReference>
<dbReference type="InterPro" id="IPR003593">
    <property type="entry name" value="AAA+_ATPase"/>
</dbReference>
<accession>A0A0E4GCS1</accession>
<evidence type="ECO:0000256" key="4">
    <source>
        <dbReference type="ARBA" id="ARBA00022840"/>
    </source>
</evidence>
<evidence type="ECO:0000256" key="5">
    <source>
        <dbReference type="ARBA" id="ARBA00023004"/>
    </source>
</evidence>
<dbReference type="InterPro" id="IPR004108">
    <property type="entry name" value="Fe_hydrogenase_lsu_C"/>
</dbReference>
<dbReference type="SUPFAM" id="SSF46689">
    <property type="entry name" value="Homeodomain-like"/>
    <property type="match status" value="1"/>
</dbReference>
<dbReference type="OrthoDB" id="9798098at2"/>
<evidence type="ECO:0000313" key="15">
    <source>
        <dbReference type="Proteomes" id="UP000045545"/>
    </source>
</evidence>
<dbReference type="PRINTS" id="PR01590">
    <property type="entry name" value="HTHFIS"/>
</dbReference>
<dbReference type="InterPro" id="IPR000014">
    <property type="entry name" value="PAS"/>
</dbReference>
<dbReference type="Gene3D" id="3.40.50.1780">
    <property type="match status" value="1"/>
</dbReference>
<feature type="domain" description="4Fe-4S ferredoxin-type" evidence="12">
    <location>
        <begin position="42"/>
        <end position="71"/>
    </location>
</feature>
<dbReference type="InterPro" id="IPR017900">
    <property type="entry name" value="4Fe4S_Fe_S_CS"/>
</dbReference>
<evidence type="ECO:0000256" key="9">
    <source>
        <dbReference type="ARBA" id="ARBA00023163"/>
    </source>
</evidence>
<dbReference type="CDD" id="cd00009">
    <property type="entry name" value="AAA"/>
    <property type="match status" value="1"/>
</dbReference>
<dbReference type="CDD" id="cd00130">
    <property type="entry name" value="PAS"/>
    <property type="match status" value="1"/>
</dbReference>
<dbReference type="Pfam" id="PF02906">
    <property type="entry name" value="Fe_hyd_lg_C"/>
    <property type="match status" value="1"/>
</dbReference>
<dbReference type="Gene3D" id="1.10.8.60">
    <property type="match status" value="1"/>
</dbReference>
<dbReference type="PROSITE" id="PS00688">
    <property type="entry name" value="SIGMA54_INTERACT_3"/>
    <property type="match status" value="1"/>
</dbReference>
<dbReference type="FunFam" id="3.40.50.300:FF:000006">
    <property type="entry name" value="DNA-binding transcriptional regulator NtrC"/>
    <property type="match status" value="1"/>
</dbReference>
<dbReference type="GO" id="GO:0043565">
    <property type="term" value="F:sequence-specific DNA binding"/>
    <property type="evidence" value="ECO:0007669"/>
    <property type="project" value="InterPro"/>
</dbReference>
<keyword evidence="5" id="KW-0408">Iron</keyword>
<dbReference type="PROSITE" id="PS51379">
    <property type="entry name" value="4FE4S_FER_2"/>
    <property type="match status" value="2"/>
</dbReference>
<feature type="domain" description="Sigma-54 factor interaction" evidence="10">
    <location>
        <begin position="577"/>
        <end position="807"/>
    </location>
</feature>
<evidence type="ECO:0000256" key="3">
    <source>
        <dbReference type="ARBA" id="ARBA00022741"/>
    </source>
</evidence>
<dbReference type="GO" id="GO:0046872">
    <property type="term" value="F:metal ion binding"/>
    <property type="evidence" value="ECO:0007669"/>
    <property type="project" value="UniProtKB-KW"/>
</dbReference>
<dbReference type="Pfam" id="PF00158">
    <property type="entry name" value="Sigma54_activat"/>
    <property type="match status" value="1"/>
</dbReference>
<keyword evidence="6" id="KW-0411">Iron-sulfur</keyword>
<dbReference type="Gene3D" id="1.10.15.40">
    <property type="entry name" value="Electron transport complex subunit B, putative Fe-S cluster"/>
    <property type="match status" value="1"/>
</dbReference>
<evidence type="ECO:0000256" key="6">
    <source>
        <dbReference type="ARBA" id="ARBA00023014"/>
    </source>
</evidence>
<dbReference type="GO" id="GO:0006355">
    <property type="term" value="P:regulation of DNA-templated transcription"/>
    <property type="evidence" value="ECO:0007669"/>
    <property type="project" value="InterPro"/>
</dbReference>
<dbReference type="InterPro" id="IPR013767">
    <property type="entry name" value="PAS_fold"/>
</dbReference>
<dbReference type="SUPFAM" id="SSF54862">
    <property type="entry name" value="4Fe-4S ferredoxins"/>
    <property type="match status" value="1"/>
</dbReference>
<evidence type="ECO:0000259" key="12">
    <source>
        <dbReference type="PROSITE" id="PS51379"/>
    </source>
</evidence>
<keyword evidence="15" id="KW-1185">Reference proteome</keyword>
<dbReference type="Pfam" id="PF25601">
    <property type="entry name" value="AAA_lid_14"/>
    <property type="match status" value="1"/>
</dbReference>
<dbReference type="NCBIfam" id="TIGR00229">
    <property type="entry name" value="sensory_box"/>
    <property type="match status" value="1"/>
</dbReference>
<feature type="domain" description="4Fe-4S ferredoxin-type" evidence="12">
    <location>
        <begin position="12"/>
        <end position="41"/>
    </location>
</feature>
<dbReference type="PROSITE" id="PS51656">
    <property type="entry name" value="4FE4S"/>
    <property type="match status" value="1"/>
</dbReference>
<dbReference type="AlphaFoldDB" id="A0A0E4GCS1"/>
<protein>
    <submittedName>
        <fullName evidence="14">Iron hydrogenase</fullName>
    </submittedName>
</protein>
<evidence type="ECO:0000256" key="7">
    <source>
        <dbReference type="ARBA" id="ARBA00023015"/>
    </source>
</evidence>
<dbReference type="Proteomes" id="UP000045545">
    <property type="component" value="Unassembled WGS sequence"/>
</dbReference>
<keyword evidence="4" id="KW-0067">ATP-binding</keyword>
<dbReference type="Pfam" id="PF00989">
    <property type="entry name" value="PAS"/>
    <property type="match status" value="1"/>
</dbReference>
<keyword evidence="8" id="KW-0238">DNA-binding</keyword>
<dbReference type="PANTHER" id="PTHR32071:SF57">
    <property type="entry name" value="C4-DICARBOXYLATE TRANSPORT TRANSCRIPTIONAL REGULATORY PROTEIN DCTD"/>
    <property type="match status" value="1"/>
</dbReference>
<dbReference type="Gene3D" id="3.30.450.20">
    <property type="entry name" value="PAS domain"/>
    <property type="match status" value="1"/>
</dbReference>
<dbReference type="SUPFAM" id="SSF53920">
    <property type="entry name" value="Fe-only hydrogenase"/>
    <property type="match status" value="1"/>
</dbReference>
<dbReference type="SMART" id="SM00091">
    <property type="entry name" value="PAS"/>
    <property type="match status" value="1"/>
</dbReference>
<proteinExistence type="predicted"/>
<evidence type="ECO:0000259" key="13">
    <source>
        <dbReference type="PROSITE" id="PS51656"/>
    </source>
</evidence>
<dbReference type="PROSITE" id="PS50045">
    <property type="entry name" value="SIGMA54_INTERACT_4"/>
    <property type="match status" value="1"/>
</dbReference>
<dbReference type="InterPro" id="IPR025943">
    <property type="entry name" value="Sigma_54_int_dom_ATP-bd_2"/>
</dbReference>
<dbReference type="Pfam" id="PF02954">
    <property type="entry name" value="HTH_8"/>
    <property type="match status" value="1"/>
</dbReference>
<dbReference type="InterPro" id="IPR007202">
    <property type="entry name" value="4Fe-4S_dom"/>
</dbReference>
<sequence>MKRWIVMDNMVDIIGIREEYCTNCHQCIAVCPVKICSDGSGDVVKFDNNLCIGCGRCIEACVKSHGGIAEKSARFIIDDTPQFVQDLGEKDIYALVAPSAQSNFNLNKLISALKLLGVKGVYDVSLGAEISIAAYHEAIKSGQAKIPLIAQPCPAVVKYIELHNQSLIEHLAPVGSPLYCLAVYVQSLHPDAKLAFISPCIAKRREMRENQMLSYNVTFQSLHDLLQAREIDVDSLAEGSFDNPVTAGMATNFSTPGGLKESYLFHYPETPASSITKIEGPIVFEQYLGDLEKAIQQGKPNLPLIVDVLSCEKGCNMGIGCVNQQYSIDEIEYSVASRSESGVSDPQANQELDDFLTDVLSKHDFGYYLYKDRSLSHLKYPNEEELKKIYVDMHKLEEKDFRNCAACGYNSCYYMAVAVFNGLNKAQNCHLYKEKELRLEQEAIWMLHNELANVFDTMSDGVIVLDQEGRISQLNPAAKQIIGFSDEKLIGEHIVDLFCGTAPKTLHLLETGQSYDDTEIILNGLRGQVHVTASAKPNYNEQHQVNGATIILRPIAQVQELVNKFSGAQASFSFDSIIGQDKNLQRSIKLAMMASHNMSNVLLQAESGTGKEVFAQAIHNSSPRQNGPFVAINCAALPRELVGSELFGYVEGAFTGARRGGRPGKFELANKGTLLLDEIGDMPLEQQAILLRAIQEKAITRIGGDTVIDVDVRIIAATNQDLLELVEQGRFRADLYYRLNVVQINIPPLRERTGDIGLLFDYFIKTMSPKFNRKIKDIQPAVIKCLEAYDWPGNIRELQNVVERILLVCEGNQVTIEHLPREIVNAAIGHRDTWQFNPGFGSPSQPLTDRNSRKLAALEQEREMIIRALDANAGNVTKTAAALGISRNTLYRKMKNYTIKN</sequence>
<evidence type="ECO:0000259" key="11">
    <source>
        <dbReference type="PROSITE" id="PS50112"/>
    </source>
</evidence>
<name>A0A0E4GCS1_9FIRM</name>
<gene>
    <name evidence="14" type="ORF">806</name>
</gene>
<dbReference type="Gene3D" id="3.30.70.20">
    <property type="match status" value="1"/>
</dbReference>
<dbReference type="GO" id="GO:0005524">
    <property type="term" value="F:ATP binding"/>
    <property type="evidence" value="ECO:0007669"/>
    <property type="project" value="UniProtKB-KW"/>
</dbReference>
<evidence type="ECO:0000313" key="14">
    <source>
        <dbReference type="EMBL" id="CFX21761.1"/>
    </source>
</evidence>
<dbReference type="InterPro" id="IPR009016">
    <property type="entry name" value="Fe_hydrogenase"/>
</dbReference>
<dbReference type="Gene3D" id="1.10.10.60">
    <property type="entry name" value="Homeodomain-like"/>
    <property type="match status" value="1"/>
</dbReference>
<dbReference type="PROSITE" id="PS00676">
    <property type="entry name" value="SIGMA54_INTERACT_2"/>
    <property type="match status" value="1"/>
</dbReference>
<keyword evidence="9" id="KW-0804">Transcription</keyword>
<dbReference type="SMART" id="SM00382">
    <property type="entry name" value="AAA"/>
    <property type="match status" value="1"/>
</dbReference>
<evidence type="ECO:0000256" key="1">
    <source>
        <dbReference type="ARBA" id="ARBA00022485"/>
    </source>
</evidence>
<dbReference type="InterPro" id="IPR002078">
    <property type="entry name" value="Sigma_54_int"/>
</dbReference>